<comment type="caution">
    <text evidence="2">The sequence shown here is derived from an EMBL/GenBank/DDBJ whole genome shotgun (WGS) entry which is preliminary data.</text>
</comment>
<keyword evidence="3" id="KW-1185">Reference proteome</keyword>
<protein>
    <submittedName>
        <fullName evidence="2">Uncharacterized protein</fullName>
    </submittedName>
</protein>
<proteinExistence type="predicted"/>
<evidence type="ECO:0000313" key="2">
    <source>
        <dbReference type="EMBL" id="KJV69491.1"/>
    </source>
</evidence>
<accession>A0A0F3NNZ4</accession>
<dbReference type="AlphaFoldDB" id="A0A0F3NNZ4"/>
<feature type="transmembrane region" description="Helical" evidence="1">
    <location>
        <begin position="16"/>
        <end position="33"/>
    </location>
</feature>
<keyword evidence="1" id="KW-1133">Transmembrane helix</keyword>
<dbReference type="EMBL" id="LANX01000001">
    <property type="protein sequence ID" value="KJV69491.1"/>
    <property type="molecule type" value="Genomic_DNA"/>
</dbReference>
<reference evidence="2 3" key="1">
    <citation type="submission" date="2015-02" db="EMBL/GenBank/DDBJ databases">
        <title>Genome Sequencing of Rickettsiales.</title>
        <authorList>
            <person name="Daugherty S.C."/>
            <person name="Su Q."/>
            <person name="Abolude K."/>
            <person name="Beier-Sexton M."/>
            <person name="Carlyon J.A."/>
            <person name="Carter R."/>
            <person name="Day N.P."/>
            <person name="Dumler S.J."/>
            <person name="Dyachenko V."/>
            <person name="Godinez A."/>
            <person name="Kurtti T.J."/>
            <person name="Lichay M."/>
            <person name="Mullins K.E."/>
            <person name="Ott S."/>
            <person name="Pappas-Brown V."/>
            <person name="Paris D.H."/>
            <person name="Patel P."/>
            <person name="Richards A.L."/>
            <person name="Sadzewicz L."/>
            <person name="Sears K."/>
            <person name="Seidman D."/>
            <person name="Sengamalay N."/>
            <person name="Stenos J."/>
            <person name="Tallon L.J."/>
            <person name="Vincent G."/>
            <person name="Fraser C.M."/>
            <person name="Munderloh U."/>
            <person name="Dunning-Hotopp J.C."/>
        </authorList>
    </citation>
    <scope>NUCLEOTIDE SEQUENCE [LARGE SCALE GENOMIC DNA]</scope>
    <source>
        <strain evidence="2 3">RAC413</strain>
    </source>
</reference>
<keyword evidence="1" id="KW-0812">Transmembrane</keyword>
<organism evidence="2 3">
    <name type="scientific">Candidatus Neoehrlichia procyonis str. RAC413</name>
    <dbReference type="NCBI Taxonomy" id="1359163"/>
    <lineage>
        <taxon>Bacteria</taxon>
        <taxon>Pseudomonadati</taxon>
        <taxon>Pseudomonadota</taxon>
        <taxon>Alphaproteobacteria</taxon>
        <taxon>Rickettsiales</taxon>
        <taxon>Anaplasmataceae</taxon>
        <taxon>Candidatus Neoehrlichia</taxon>
    </lineage>
</organism>
<name>A0A0F3NNZ4_9RICK</name>
<sequence>MFINNDYIVFIEYNRSYLYCIILAGDILTIDLMRNLL</sequence>
<evidence type="ECO:0000313" key="3">
    <source>
        <dbReference type="Proteomes" id="UP000033562"/>
    </source>
</evidence>
<dbReference type="Proteomes" id="UP000033562">
    <property type="component" value="Unassembled WGS sequence"/>
</dbReference>
<gene>
    <name evidence="2" type="ORF">NLO413_0884</name>
</gene>
<keyword evidence="1" id="KW-0472">Membrane</keyword>
<evidence type="ECO:0000256" key="1">
    <source>
        <dbReference type="SAM" id="Phobius"/>
    </source>
</evidence>